<dbReference type="InterPro" id="IPR016032">
    <property type="entry name" value="Sig_transdc_resp-reg_C-effctor"/>
</dbReference>
<dbReference type="SMART" id="SM00421">
    <property type="entry name" value="HTH_LUXR"/>
    <property type="match status" value="1"/>
</dbReference>
<evidence type="ECO:0000313" key="9">
    <source>
        <dbReference type="Proteomes" id="UP000501240"/>
    </source>
</evidence>
<dbReference type="GO" id="GO:0003677">
    <property type="term" value="F:DNA binding"/>
    <property type="evidence" value="ECO:0007669"/>
    <property type="project" value="UniProtKB-KW"/>
</dbReference>
<evidence type="ECO:0000259" key="7">
    <source>
        <dbReference type="PROSITE" id="PS50110"/>
    </source>
</evidence>
<dbReference type="PROSITE" id="PS50110">
    <property type="entry name" value="RESPONSE_REGULATORY"/>
    <property type="match status" value="1"/>
</dbReference>
<evidence type="ECO:0000256" key="1">
    <source>
        <dbReference type="ARBA" id="ARBA00022553"/>
    </source>
</evidence>
<dbReference type="SMART" id="SM00448">
    <property type="entry name" value="REC"/>
    <property type="match status" value="1"/>
</dbReference>
<feature type="domain" description="HTH luxR-type" evidence="6">
    <location>
        <begin position="144"/>
        <end position="209"/>
    </location>
</feature>
<keyword evidence="4" id="KW-0804">Transcription</keyword>
<evidence type="ECO:0000256" key="5">
    <source>
        <dbReference type="PROSITE-ProRule" id="PRU00169"/>
    </source>
</evidence>
<dbReference type="AlphaFoldDB" id="A0A7D4A3U6"/>
<dbReference type="PANTHER" id="PTHR43214">
    <property type="entry name" value="TWO-COMPONENT RESPONSE REGULATOR"/>
    <property type="match status" value="1"/>
</dbReference>
<dbReference type="Pfam" id="PF00072">
    <property type="entry name" value="Response_reg"/>
    <property type="match status" value="1"/>
</dbReference>
<feature type="domain" description="Response regulatory" evidence="7">
    <location>
        <begin position="2"/>
        <end position="122"/>
    </location>
</feature>
<keyword evidence="2" id="KW-0805">Transcription regulation</keyword>
<dbReference type="Gene3D" id="3.40.50.2300">
    <property type="match status" value="1"/>
</dbReference>
<evidence type="ECO:0000313" key="8">
    <source>
        <dbReference type="EMBL" id="QKG21945.1"/>
    </source>
</evidence>
<keyword evidence="1 5" id="KW-0597">Phosphoprotein</keyword>
<dbReference type="InterPro" id="IPR000792">
    <property type="entry name" value="Tscrpt_reg_LuxR_C"/>
</dbReference>
<dbReference type="PANTHER" id="PTHR43214:SF24">
    <property type="entry name" value="TRANSCRIPTIONAL REGULATORY PROTEIN NARL-RELATED"/>
    <property type="match status" value="1"/>
</dbReference>
<reference evidence="8 9" key="1">
    <citation type="submission" date="2020-05" db="EMBL/GenBank/DDBJ databases">
        <title>Actinomadura verrucosospora NRRL-B18236 (PFL_A860) Genome sequencing and assembly.</title>
        <authorList>
            <person name="Samborskyy M."/>
        </authorList>
    </citation>
    <scope>NUCLEOTIDE SEQUENCE [LARGE SCALE GENOMIC DNA]</scope>
    <source>
        <strain evidence="8 9">NRRL:B18236</strain>
    </source>
</reference>
<sequence length="220" mass="23226">MRLVIAEDLFLLRDGLVRLVQAYGHSVVAAVDSGPAVLEALLGERPDAAIVDVRLPPTFSDEGLQAALAARREVPGLPVLILSQHVEQLYARELLADGRGGVGYQLKDRVMDADQFMDALDRVAAGGTALDPTVVAKLLGRPQRADPLAALSERERSVLALMAEGLSNAAIAGRLFLSEGAISKYTTTIFAKLGLAADDDTNRRVRAVLAYLGAAGQDGG</sequence>
<protein>
    <submittedName>
        <fullName evidence="8">Two-component system response regulator</fullName>
    </submittedName>
</protein>
<accession>A0A7D4A3U6</accession>
<dbReference type="CDD" id="cd17535">
    <property type="entry name" value="REC_NarL-like"/>
    <property type="match status" value="1"/>
</dbReference>
<dbReference type="InterPro" id="IPR011006">
    <property type="entry name" value="CheY-like_superfamily"/>
</dbReference>
<evidence type="ECO:0000259" key="6">
    <source>
        <dbReference type="PROSITE" id="PS50043"/>
    </source>
</evidence>
<evidence type="ECO:0000256" key="2">
    <source>
        <dbReference type="ARBA" id="ARBA00023015"/>
    </source>
</evidence>
<dbReference type="SUPFAM" id="SSF52172">
    <property type="entry name" value="CheY-like"/>
    <property type="match status" value="1"/>
</dbReference>
<organism evidence="8 9">
    <name type="scientific">Actinomadura verrucosospora</name>
    <dbReference type="NCBI Taxonomy" id="46165"/>
    <lineage>
        <taxon>Bacteria</taxon>
        <taxon>Bacillati</taxon>
        <taxon>Actinomycetota</taxon>
        <taxon>Actinomycetes</taxon>
        <taxon>Streptosporangiales</taxon>
        <taxon>Thermomonosporaceae</taxon>
        <taxon>Actinomadura</taxon>
    </lineage>
</organism>
<dbReference type="SUPFAM" id="SSF46894">
    <property type="entry name" value="C-terminal effector domain of the bipartite response regulators"/>
    <property type="match status" value="1"/>
</dbReference>
<dbReference type="RefSeq" id="WP_173096144.1">
    <property type="nucleotide sequence ID" value="NZ_CP053892.1"/>
</dbReference>
<dbReference type="PROSITE" id="PS50043">
    <property type="entry name" value="HTH_LUXR_2"/>
    <property type="match status" value="1"/>
</dbReference>
<dbReference type="EMBL" id="CP053892">
    <property type="protein sequence ID" value="QKG21945.1"/>
    <property type="molecule type" value="Genomic_DNA"/>
</dbReference>
<dbReference type="Proteomes" id="UP000501240">
    <property type="component" value="Chromosome"/>
</dbReference>
<dbReference type="InterPro" id="IPR039420">
    <property type="entry name" value="WalR-like"/>
</dbReference>
<evidence type="ECO:0000256" key="3">
    <source>
        <dbReference type="ARBA" id="ARBA00023125"/>
    </source>
</evidence>
<evidence type="ECO:0000256" key="4">
    <source>
        <dbReference type="ARBA" id="ARBA00023163"/>
    </source>
</evidence>
<keyword evidence="3" id="KW-0238">DNA-binding</keyword>
<gene>
    <name evidence="8" type="ORF">ACTIVE_3583</name>
</gene>
<dbReference type="InterPro" id="IPR001789">
    <property type="entry name" value="Sig_transdc_resp-reg_receiver"/>
</dbReference>
<dbReference type="Pfam" id="PF00196">
    <property type="entry name" value="GerE"/>
    <property type="match status" value="1"/>
</dbReference>
<dbReference type="GO" id="GO:0000160">
    <property type="term" value="P:phosphorelay signal transduction system"/>
    <property type="evidence" value="ECO:0007669"/>
    <property type="project" value="InterPro"/>
</dbReference>
<dbReference type="PRINTS" id="PR00038">
    <property type="entry name" value="HTHLUXR"/>
</dbReference>
<keyword evidence="9" id="KW-1185">Reference proteome</keyword>
<dbReference type="InterPro" id="IPR058245">
    <property type="entry name" value="NreC/VraR/RcsB-like_REC"/>
</dbReference>
<name>A0A7D4A3U6_ACTVE</name>
<dbReference type="GO" id="GO:0006355">
    <property type="term" value="P:regulation of DNA-templated transcription"/>
    <property type="evidence" value="ECO:0007669"/>
    <property type="project" value="InterPro"/>
</dbReference>
<proteinExistence type="predicted"/>
<feature type="modified residue" description="4-aspartylphosphate" evidence="5">
    <location>
        <position position="52"/>
    </location>
</feature>
<dbReference type="CDD" id="cd06170">
    <property type="entry name" value="LuxR_C_like"/>
    <property type="match status" value="1"/>
</dbReference>